<dbReference type="Ensembl" id="ENSUPAT00010022080.1">
    <property type="protein sequence ID" value="ENSUPAP00010019405.1"/>
    <property type="gene ID" value="ENSUPAG00010015367.1"/>
</dbReference>
<reference evidence="2" key="1">
    <citation type="submission" date="2025-08" db="UniProtKB">
        <authorList>
            <consortium name="Ensembl"/>
        </authorList>
    </citation>
    <scope>IDENTIFICATION</scope>
</reference>
<feature type="transmembrane region" description="Helical" evidence="1">
    <location>
        <begin position="39"/>
        <end position="61"/>
    </location>
</feature>
<name>A0A8D2HQW9_UROPR</name>
<reference evidence="2" key="2">
    <citation type="submission" date="2025-09" db="UniProtKB">
        <authorList>
            <consortium name="Ensembl"/>
        </authorList>
    </citation>
    <scope>IDENTIFICATION</scope>
</reference>
<keyword evidence="1" id="KW-1133">Transmembrane helix</keyword>
<dbReference type="Proteomes" id="UP000694417">
    <property type="component" value="Unplaced"/>
</dbReference>
<evidence type="ECO:0000313" key="3">
    <source>
        <dbReference type="Proteomes" id="UP000694417"/>
    </source>
</evidence>
<accession>A0A8D2HQW9</accession>
<protein>
    <submittedName>
        <fullName evidence="2">Uncharacterized protein</fullName>
    </submittedName>
</protein>
<organism evidence="2 3">
    <name type="scientific">Urocitellus parryii</name>
    <name type="common">Arctic ground squirrel</name>
    <name type="synonym">Spermophilus parryii</name>
    <dbReference type="NCBI Taxonomy" id="9999"/>
    <lineage>
        <taxon>Eukaryota</taxon>
        <taxon>Metazoa</taxon>
        <taxon>Chordata</taxon>
        <taxon>Craniata</taxon>
        <taxon>Vertebrata</taxon>
        <taxon>Euteleostomi</taxon>
        <taxon>Mammalia</taxon>
        <taxon>Eutheria</taxon>
        <taxon>Euarchontoglires</taxon>
        <taxon>Glires</taxon>
        <taxon>Rodentia</taxon>
        <taxon>Sciuromorpha</taxon>
        <taxon>Sciuridae</taxon>
        <taxon>Xerinae</taxon>
        <taxon>Marmotini</taxon>
        <taxon>Urocitellus</taxon>
    </lineage>
</organism>
<proteinExistence type="predicted"/>
<evidence type="ECO:0000313" key="2">
    <source>
        <dbReference type="Ensembl" id="ENSUPAP00010019405.1"/>
    </source>
</evidence>
<keyword evidence="1" id="KW-0472">Membrane</keyword>
<sequence>MDFCFGSVLSVPEQFFWEGGLCVCTCLFNLSGCLASLKFLYIFHFCCFCVFSIPTTSPLLFSQGFYPDSRLFWLASLLHLLEENPPSQPPTFSYFGTVGWLRGSRNHRGYQTSHFGGSGEVNVDPPQSSF</sequence>
<keyword evidence="3" id="KW-1185">Reference proteome</keyword>
<evidence type="ECO:0000256" key="1">
    <source>
        <dbReference type="SAM" id="Phobius"/>
    </source>
</evidence>
<keyword evidence="1" id="KW-0812">Transmembrane</keyword>
<dbReference type="AlphaFoldDB" id="A0A8D2HQW9"/>